<dbReference type="CDD" id="cd21182">
    <property type="entry name" value="Tudor_SMN_SPF30-like"/>
    <property type="match status" value="1"/>
</dbReference>
<evidence type="ECO:0000256" key="3">
    <source>
        <dbReference type="SAM" id="MobiDB-lite"/>
    </source>
</evidence>
<evidence type="ECO:0000313" key="5">
    <source>
        <dbReference type="EMBL" id="SPO30284.1"/>
    </source>
</evidence>
<feature type="domain" description="Tudor" evidence="4">
    <location>
        <begin position="122"/>
        <end position="184"/>
    </location>
</feature>
<evidence type="ECO:0000256" key="1">
    <source>
        <dbReference type="ARBA" id="ARBA00004123"/>
    </source>
</evidence>
<gene>
    <name evidence="5" type="ORF">UTRI_05748</name>
</gene>
<dbReference type="OrthoDB" id="79171at2759"/>
<dbReference type="EMBL" id="OOIN01000032">
    <property type="protein sequence ID" value="SPO30284.1"/>
    <property type="molecule type" value="Genomic_DNA"/>
</dbReference>
<evidence type="ECO:0000256" key="2">
    <source>
        <dbReference type="ARBA" id="ARBA00023242"/>
    </source>
</evidence>
<feature type="region of interest" description="Disordered" evidence="3">
    <location>
        <begin position="303"/>
        <end position="322"/>
    </location>
</feature>
<dbReference type="PANTHER" id="PTHR46297">
    <property type="entry name" value="ZINC FINGER CCCH-TYPE WITH G PATCH DOMAIN-CONTAINING PROTEIN"/>
    <property type="match status" value="1"/>
</dbReference>
<keyword evidence="2" id="KW-0539">Nucleus</keyword>
<dbReference type="PRINTS" id="PR01217">
    <property type="entry name" value="PRICHEXTENSN"/>
</dbReference>
<feature type="compositionally biased region" description="Pro residues" evidence="3">
    <location>
        <begin position="223"/>
        <end position="233"/>
    </location>
</feature>
<feature type="compositionally biased region" description="Pro residues" evidence="3">
    <location>
        <begin position="200"/>
        <end position="211"/>
    </location>
</feature>
<dbReference type="Proteomes" id="UP000324022">
    <property type="component" value="Unassembled WGS sequence"/>
</dbReference>
<feature type="region of interest" description="Disordered" evidence="3">
    <location>
        <begin position="174"/>
        <end position="287"/>
    </location>
</feature>
<feature type="compositionally biased region" description="Low complexity" evidence="3">
    <location>
        <begin position="212"/>
        <end position="222"/>
    </location>
</feature>
<feature type="compositionally biased region" description="Pro residues" evidence="3">
    <location>
        <begin position="178"/>
        <end position="187"/>
    </location>
</feature>
<evidence type="ECO:0000313" key="6">
    <source>
        <dbReference type="Proteomes" id="UP000324022"/>
    </source>
</evidence>
<feature type="region of interest" description="Disordered" evidence="3">
    <location>
        <begin position="47"/>
        <end position="119"/>
    </location>
</feature>
<feature type="compositionally biased region" description="Pro residues" evidence="3">
    <location>
        <begin position="241"/>
        <end position="261"/>
    </location>
</feature>
<dbReference type="GO" id="GO:0005634">
    <property type="term" value="C:nucleus"/>
    <property type="evidence" value="ECO:0007669"/>
    <property type="project" value="UniProtKB-SubCell"/>
</dbReference>
<dbReference type="SUPFAM" id="SSF63748">
    <property type="entry name" value="Tudor/PWWP/MBT"/>
    <property type="match status" value="1"/>
</dbReference>
<feature type="compositionally biased region" description="Polar residues" evidence="3">
    <location>
        <begin position="101"/>
        <end position="113"/>
    </location>
</feature>
<feature type="compositionally biased region" description="Low complexity" evidence="3">
    <location>
        <begin position="188"/>
        <end position="199"/>
    </location>
</feature>
<dbReference type="AlphaFoldDB" id="A0A5C3EHY8"/>
<organism evidence="5 6">
    <name type="scientific">Ustilago trichophora</name>
    <dbReference type="NCBI Taxonomy" id="86804"/>
    <lineage>
        <taxon>Eukaryota</taxon>
        <taxon>Fungi</taxon>
        <taxon>Dikarya</taxon>
        <taxon>Basidiomycota</taxon>
        <taxon>Ustilaginomycotina</taxon>
        <taxon>Ustilaginomycetes</taxon>
        <taxon>Ustilaginales</taxon>
        <taxon>Ustilaginaceae</taxon>
        <taxon>Ustilago</taxon>
    </lineage>
</organism>
<feature type="compositionally biased region" description="Low complexity" evidence="3">
    <location>
        <begin position="51"/>
        <end position="72"/>
    </location>
</feature>
<sequence length="347" mass="36481">MDESELELYRLQLTQVSSALEGNPDNAELQELKKELENLIQLTQSLVQSDAAQPSSSIASTSVSASAPALAPRPEPSSVHEQSKNTGGSHGVASPPPGPQASVSVQDGSSARGASNARMRRAFSTGQEVLARYSADNRFYPARIVAVAGDPANLMFTVVYKGYGNTEMLPATSLKPIQPHPPAPAPVSPSFDVSSSTHLSPPPSPSPPPPQSSASTSHIGPSFPQPPPPPPPTETITSSYTPPPPPPPFNTLPPPPPPPATGGPMDERALKKHRNEKKLQRREQKSAIQIEKAASWQKFATKATKNKTLKKSIFGTSRDPYAKVGISDAKKLNNSAGSGAKGPPSLG</sequence>
<evidence type="ECO:0000259" key="4">
    <source>
        <dbReference type="PROSITE" id="PS50304"/>
    </source>
</evidence>
<protein>
    <submittedName>
        <fullName evidence="5">Related to splicing factor SPF30</fullName>
    </submittedName>
</protein>
<dbReference type="InterPro" id="IPR002999">
    <property type="entry name" value="Tudor"/>
</dbReference>
<dbReference type="Gene3D" id="2.30.30.140">
    <property type="match status" value="1"/>
</dbReference>
<name>A0A5C3EHY8_9BASI</name>
<comment type="subcellular location">
    <subcellularLocation>
        <location evidence="1">Nucleus</location>
    </subcellularLocation>
</comment>
<keyword evidence="6" id="KW-1185">Reference proteome</keyword>
<dbReference type="PROSITE" id="PS50304">
    <property type="entry name" value="TUDOR"/>
    <property type="match status" value="1"/>
</dbReference>
<proteinExistence type="predicted"/>
<reference evidence="5 6" key="1">
    <citation type="submission" date="2018-03" db="EMBL/GenBank/DDBJ databases">
        <authorList>
            <person name="Guldener U."/>
        </authorList>
    </citation>
    <scope>NUCLEOTIDE SEQUENCE [LARGE SCALE GENOMIC DNA]</scope>
    <source>
        <strain evidence="5 6">NBRC100155</strain>
    </source>
</reference>
<accession>A0A5C3EHY8</accession>
<dbReference type="SMART" id="SM00333">
    <property type="entry name" value="TUDOR"/>
    <property type="match status" value="1"/>
</dbReference>